<dbReference type="EC" id="3.2.1.52" evidence="3"/>
<evidence type="ECO:0000313" key="7">
    <source>
        <dbReference type="EMBL" id="KAA6300141.1"/>
    </source>
</evidence>
<dbReference type="InterPro" id="IPR015883">
    <property type="entry name" value="Glyco_hydro_20_cat"/>
</dbReference>
<dbReference type="PANTHER" id="PTHR22600">
    <property type="entry name" value="BETA-HEXOSAMINIDASE"/>
    <property type="match status" value="1"/>
</dbReference>
<reference evidence="7 8" key="1">
    <citation type="submission" date="2019-03" db="EMBL/GenBank/DDBJ databases">
        <title>Single cell metagenomics reveals metabolic interactions within the superorganism composed of flagellate Streblomastix strix and complex community of Bacteroidetes bacteria on its surface.</title>
        <authorList>
            <person name="Treitli S.C."/>
            <person name="Kolisko M."/>
            <person name="Husnik F."/>
            <person name="Keeling P."/>
            <person name="Hampl V."/>
        </authorList>
    </citation>
    <scope>NUCLEOTIDE SEQUENCE [LARGE SCALE GENOMIC DNA]</scope>
    <source>
        <strain evidence="7">St1</strain>
    </source>
</reference>
<evidence type="ECO:0000256" key="3">
    <source>
        <dbReference type="ARBA" id="ARBA00012663"/>
    </source>
</evidence>
<evidence type="ECO:0000256" key="2">
    <source>
        <dbReference type="ARBA" id="ARBA00006285"/>
    </source>
</evidence>
<keyword evidence="7" id="KW-0326">Glycosidase</keyword>
<evidence type="ECO:0000313" key="8">
    <source>
        <dbReference type="Proteomes" id="UP000324575"/>
    </source>
</evidence>
<dbReference type="SUPFAM" id="SSF51445">
    <property type="entry name" value="(Trans)glycosidases"/>
    <property type="match status" value="1"/>
</dbReference>
<gene>
    <name evidence="7" type="ORF">EZS26_003717</name>
</gene>
<keyword evidence="4 7" id="KW-0378">Hydrolase</keyword>
<dbReference type="InterPro" id="IPR025705">
    <property type="entry name" value="Beta_hexosaminidase_sua/sub"/>
</dbReference>
<evidence type="ECO:0000256" key="5">
    <source>
        <dbReference type="PIRSR" id="PIRSR625705-1"/>
    </source>
</evidence>
<dbReference type="PANTHER" id="PTHR22600:SF57">
    <property type="entry name" value="BETA-N-ACETYLHEXOSAMINIDASE"/>
    <property type="match status" value="1"/>
</dbReference>
<evidence type="ECO:0000259" key="6">
    <source>
        <dbReference type="Pfam" id="PF00728"/>
    </source>
</evidence>
<dbReference type="InterPro" id="IPR026876">
    <property type="entry name" value="Fn3_assoc_repeat"/>
</dbReference>
<dbReference type="PRINTS" id="PR00738">
    <property type="entry name" value="GLHYDRLASE20"/>
</dbReference>
<dbReference type="GO" id="GO:0005975">
    <property type="term" value="P:carbohydrate metabolic process"/>
    <property type="evidence" value="ECO:0007669"/>
    <property type="project" value="InterPro"/>
</dbReference>
<dbReference type="Pfam" id="PF13287">
    <property type="entry name" value="Fn3_assoc"/>
    <property type="match status" value="1"/>
</dbReference>
<proteinExistence type="inferred from homology"/>
<comment type="similarity">
    <text evidence="2">Belongs to the glycosyl hydrolase 20 family.</text>
</comment>
<dbReference type="Pfam" id="PF00728">
    <property type="entry name" value="Glyco_hydro_20"/>
    <property type="match status" value="1"/>
</dbReference>
<evidence type="ECO:0000256" key="1">
    <source>
        <dbReference type="ARBA" id="ARBA00001231"/>
    </source>
</evidence>
<feature type="domain" description="Glycoside hydrolase family 20 catalytic" evidence="6">
    <location>
        <begin position="24"/>
        <end position="368"/>
    </location>
</feature>
<dbReference type="AlphaFoldDB" id="A0A5M8NSS3"/>
<dbReference type="InterPro" id="IPR017853">
    <property type="entry name" value="GH"/>
</dbReference>
<comment type="caution">
    <text evidence="7">The sequence shown here is derived from an EMBL/GenBank/DDBJ whole genome shotgun (WGS) entry which is preliminary data.</text>
</comment>
<dbReference type="CDD" id="cd06563">
    <property type="entry name" value="GH20_chitobiase-like"/>
    <property type="match status" value="1"/>
</dbReference>
<evidence type="ECO:0000256" key="4">
    <source>
        <dbReference type="ARBA" id="ARBA00022801"/>
    </source>
</evidence>
<accession>A0A5M8NSS3</accession>
<dbReference type="GO" id="GO:0030203">
    <property type="term" value="P:glycosaminoglycan metabolic process"/>
    <property type="evidence" value="ECO:0007669"/>
    <property type="project" value="TreeGrafter"/>
</dbReference>
<dbReference type="Proteomes" id="UP000324575">
    <property type="component" value="Unassembled WGS sequence"/>
</dbReference>
<sequence>MRKRSQKNVKWVAPCTVIEDAPRFSYRGMHLDVCSHFFSVDFIKRYLDLMTIHKQNVFHWHLTEDQGWRIEIKRYPELTQKGSVRKETVIGTYKSAFYDGTPYGGFYTQEEIREIVRYAADRFITVIPEIEMPGHSLAAISCFPGLSCGLEEKYEVATRWGVFRQVYCPKAETFEFLENVLEEVMELFPSEYIHIGGDECPKTSWKKCPHCQNLMFTLGLKDEFELQSFFIQRMEKFINSRGRKIIGWDEILQGGLAQNATVMSWLGEEGGIKSAQHHHDVVMCPHTKYYLDYYQADPKAEKLCMGHLVSLREAYLYNPVPDTLTDEQRKYIHGVQGCVWTEYMVNPERVEYMAFPRAVAISETAWSAAENKDWNDFSIRLENHFRRLDRLNVNYCKAFNDVVIQLHDDDSWLKVVTLSIDAPNTEIRYTIDGSTPTAHSPLYIKPFVINKSDTVRTAGFRGNKQIGRETQANM</sequence>
<dbReference type="Gene3D" id="3.20.20.80">
    <property type="entry name" value="Glycosidases"/>
    <property type="match status" value="1"/>
</dbReference>
<dbReference type="GO" id="GO:0016020">
    <property type="term" value="C:membrane"/>
    <property type="evidence" value="ECO:0007669"/>
    <property type="project" value="TreeGrafter"/>
</dbReference>
<dbReference type="EMBL" id="SNRX01000133">
    <property type="protein sequence ID" value="KAA6300141.1"/>
    <property type="molecule type" value="Genomic_DNA"/>
</dbReference>
<comment type="catalytic activity">
    <reaction evidence="1">
        <text>Hydrolysis of terminal non-reducing N-acetyl-D-hexosamine residues in N-acetyl-beta-D-hexosaminides.</text>
        <dbReference type="EC" id="3.2.1.52"/>
    </reaction>
</comment>
<organism evidence="7 8">
    <name type="scientific">Candidatus Ordinivivax streblomastigis</name>
    <dbReference type="NCBI Taxonomy" id="2540710"/>
    <lineage>
        <taxon>Bacteria</taxon>
        <taxon>Pseudomonadati</taxon>
        <taxon>Bacteroidota</taxon>
        <taxon>Bacteroidia</taxon>
        <taxon>Bacteroidales</taxon>
        <taxon>Candidatus Ordinivivax</taxon>
    </lineage>
</organism>
<dbReference type="GO" id="GO:0004563">
    <property type="term" value="F:beta-N-acetylhexosaminidase activity"/>
    <property type="evidence" value="ECO:0007669"/>
    <property type="project" value="UniProtKB-EC"/>
</dbReference>
<feature type="active site" description="Proton donor" evidence="5">
    <location>
        <position position="199"/>
    </location>
</feature>
<name>A0A5M8NSS3_9BACT</name>
<protein>
    <recommendedName>
        <fullName evidence="3">beta-N-acetylhexosaminidase</fullName>
        <ecNumber evidence="3">3.2.1.52</ecNumber>
    </recommendedName>
</protein>